<keyword evidence="1" id="KW-0732">Signal</keyword>
<comment type="caution">
    <text evidence="3">The sequence shown here is derived from an EMBL/GenBank/DDBJ whole genome shotgun (WGS) entry which is preliminary data.</text>
</comment>
<organism evidence="3 4">
    <name type="scientific">Echinimonas agarilytica</name>
    <dbReference type="NCBI Taxonomy" id="1215918"/>
    <lineage>
        <taxon>Bacteria</taxon>
        <taxon>Pseudomonadati</taxon>
        <taxon>Pseudomonadota</taxon>
        <taxon>Gammaproteobacteria</taxon>
        <taxon>Alteromonadales</taxon>
        <taxon>Echinimonadaceae</taxon>
        <taxon>Echinimonas</taxon>
    </lineage>
</organism>
<reference evidence="3 4" key="1">
    <citation type="journal article" date="2013" name="Antonie Van Leeuwenhoek">
        <title>Echinimonas agarilytica gen. nov., sp. nov., a new gammaproteobacterium isolated from the sea urchin Strongylocentrotus intermedius.</title>
        <authorList>
            <person name="Nedashkovskaya O.I."/>
            <person name="Stenkova A.M."/>
            <person name="Zhukova N.V."/>
            <person name="Van Trappen S."/>
            <person name="Lee J.S."/>
            <person name="Kim S.B."/>
        </authorList>
    </citation>
    <scope>NUCLEOTIDE SEQUENCE [LARGE SCALE GENOMIC DNA]</scope>
    <source>
        <strain evidence="3 4">KMM 6351</strain>
    </source>
</reference>
<name>A0AA41W6M5_9GAMM</name>
<dbReference type="AlphaFoldDB" id="A0AA41W6M5"/>
<evidence type="ECO:0000256" key="1">
    <source>
        <dbReference type="SAM" id="SignalP"/>
    </source>
</evidence>
<feature type="chain" id="PRO_5041377554" evidence="1">
    <location>
        <begin position="22"/>
        <end position="232"/>
    </location>
</feature>
<sequence length="232" mass="23966">MNIKHALFAIPMLAAPALSQAATVDVTITNLTQGIYFTPILVTAHSGDTHLFQVGQAASPELQMMAEGGDISGLVGIADSISAVSAQNPAGGLLAPTEYTMMTDWDTGTNNQLSITTMLLPTNDGFVGLDAWDIPTEAGTYTIYLNGYDAGTEANDEIVNGGGMSGVPGIPANPGMNGGMNATGVINTEVNSMIHIHPGNVGDSDADGGVSDLDSRIHRWLNPVAKVVVTVK</sequence>
<evidence type="ECO:0000259" key="2">
    <source>
        <dbReference type="Pfam" id="PF06468"/>
    </source>
</evidence>
<dbReference type="InterPro" id="IPR009465">
    <property type="entry name" value="Spondin_N"/>
</dbReference>
<dbReference type="InterPro" id="IPR038678">
    <property type="entry name" value="Spondin_N_sf"/>
</dbReference>
<dbReference type="Proteomes" id="UP001165393">
    <property type="component" value="Unassembled WGS sequence"/>
</dbReference>
<protein>
    <submittedName>
        <fullName evidence="3">Spondin domain-containing protein</fullName>
    </submittedName>
</protein>
<gene>
    <name evidence="3" type="ORF">NAF29_09440</name>
</gene>
<dbReference type="Gene3D" id="2.60.40.2130">
    <property type="entry name" value="F-spondin domain"/>
    <property type="match status" value="1"/>
</dbReference>
<feature type="domain" description="Spondin" evidence="2">
    <location>
        <begin position="36"/>
        <end position="154"/>
    </location>
</feature>
<dbReference type="RefSeq" id="WP_251261300.1">
    <property type="nucleotide sequence ID" value="NZ_JAMQGP010000003.1"/>
</dbReference>
<dbReference type="EMBL" id="JAMQGP010000003">
    <property type="protein sequence ID" value="MCM2679887.1"/>
    <property type="molecule type" value="Genomic_DNA"/>
</dbReference>
<feature type="signal peptide" evidence="1">
    <location>
        <begin position="1"/>
        <end position="21"/>
    </location>
</feature>
<dbReference type="Pfam" id="PF06468">
    <property type="entry name" value="Spond_N"/>
    <property type="match status" value="1"/>
</dbReference>
<proteinExistence type="predicted"/>
<keyword evidence="4" id="KW-1185">Reference proteome</keyword>
<evidence type="ECO:0000313" key="4">
    <source>
        <dbReference type="Proteomes" id="UP001165393"/>
    </source>
</evidence>
<dbReference type="NCBIfam" id="NF038123">
    <property type="entry name" value="NF038123_dom"/>
    <property type="match status" value="1"/>
</dbReference>
<accession>A0AA41W6M5</accession>
<evidence type="ECO:0000313" key="3">
    <source>
        <dbReference type="EMBL" id="MCM2679887.1"/>
    </source>
</evidence>